<feature type="compositionally biased region" description="Polar residues" evidence="8">
    <location>
        <begin position="502"/>
        <end position="511"/>
    </location>
</feature>
<accession>A0A8D5AJK0</accession>
<dbReference type="RefSeq" id="WP_221047585.1">
    <property type="nucleotide sequence ID" value="NZ_AP019782.1"/>
</dbReference>
<evidence type="ECO:0000256" key="4">
    <source>
        <dbReference type="ARBA" id="ARBA00022679"/>
    </source>
</evidence>
<feature type="transmembrane region" description="Helical" evidence="9">
    <location>
        <begin position="373"/>
        <end position="389"/>
    </location>
</feature>
<keyword evidence="6 9" id="KW-1133">Transmembrane helix</keyword>
<organism evidence="11 12">
    <name type="scientific">Methylogaea oryzae</name>
    <dbReference type="NCBI Taxonomy" id="1295382"/>
    <lineage>
        <taxon>Bacteria</taxon>
        <taxon>Pseudomonadati</taxon>
        <taxon>Pseudomonadota</taxon>
        <taxon>Gammaproteobacteria</taxon>
        <taxon>Methylococcales</taxon>
        <taxon>Methylococcaceae</taxon>
        <taxon>Methylogaea</taxon>
    </lineage>
</organism>
<keyword evidence="7 9" id="KW-0472">Membrane</keyword>
<keyword evidence="5 9" id="KW-0812">Transmembrane</keyword>
<feature type="transmembrane region" description="Helical" evidence="9">
    <location>
        <begin position="93"/>
        <end position="111"/>
    </location>
</feature>
<evidence type="ECO:0000313" key="12">
    <source>
        <dbReference type="Proteomes" id="UP000824988"/>
    </source>
</evidence>
<dbReference type="GO" id="GO:0010041">
    <property type="term" value="P:response to iron(III) ion"/>
    <property type="evidence" value="ECO:0007669"/>
    <property type="project" value="TreeGrafter"/>
</dbReference>
<reference evidence="11" key="1">
    <citation type="submission" date="2019-06" db="EMBL/GenBank/DDBJ databases">
        <title>Complete genome sequence of Methylogaea oryzae strain JCM16910.</title>
        <authorList>
            <person name="Asakawa S."/>
        </authorList>
    </citation>
    <scope>NUCLEOTIDE SEQUENCE</scope>
    <source>
        <strain evidence="11">E10</strain>
    </source>
</reference>
<dbReference type="GO" id="GO:0009103">
    <property type="term" value="P:lipopolysaccharide biosynthetic process"/>
    <property type="evidence" value="ECO:0007669"/>
    <property type="project" value="TreeGrafter"/>
</dbReference>
<keyword evidence="3" id="KW-0328">Glycosyltransferase</keyword>
<feature type="transmembrane region" description="Helical" evidence="9">
    <location>
        <begin position="262"/>
        <end position="288"/>
    </location>
</feature>
<evidence type="ECO:0000256" key="8">
    <source>
        <dbReference type="SAM" id="MobiDB-lite"/>
    </source>
</evidence>
<dbReference type="PANTHER" id="PTHR33908">
    <property type="entry name" value="MANNOSYLTRANSFERASE YKCB-RELATED"/>
    <property type="match status" value="1"/>
</dbReference>
<evidence type="ECO:0000256" key="9">
    <source>
        <dbReference type="SAM" id="Phobius"/>
    </source>
</evidence>
<feature type="transmembrane region" description="Helical" evidence="9">
    <location>
        <begin position="117"/>
        <end position="137"/>
    </location>
</feature>
<evidence type="ECO:0000259" key="10">
    <source>
        <dbReference type="Pfam" id="PF13231"/>
    </source>
</evidence>
<feature type="transmembrane region" description="Helical" evidence="9">
    <location>
        <begin position="346"/>
        <end position="367"/>
    </location>
</feature>
<evidence type="ECO:0000256" key="6">
    <source>
        <dbReference type="ARBA" id="ARBA00022989"/>
    </source>
</evidence>
<feature type="transmembrane region" description="Helical" evidence="9">
    <location>
        <begin position="71"/>
        <end position="86"/>
    </location>
</feature>
<keyword evidence="12" id="KW-1185">Reference proteome</keyword>
<feature type="transmembrane region" description="Helical" evidence="9">
    <location>
        <begin position="215"/>
        <end position="235"/>
    </location>
</feature>
<dbReference type="Pfam" id="PF13231">
    <property type="entry name" value="PMT_2"/>
    <property type="match status" value="1"/>
</dbReference>
<dbReference type="InterPro" id="IPR050297">
    <property type="entry name" value="LipidA_mod_glycosyltrf_83"/>
</dbReference>
<evidence type="ECO:0000256" key="2">
    <source>
        <dbReference type="ARBA" id="ARBA00022475"/>
    </source>
</evidence>
<evidence type="ECO:0000256" key="1">
    <source>
        <dbReference type="ARBA" id="ARBA00004651"/>
    </source>
</evidence>
<evidence type="ECO:0000256" key="7">
    <source>
        <dbReference type="ARBA" id="ARBA00023136"/>
    </source>
</evidence>
<feature type="transmembrane region" description="Helical" evidence="9">
    <location>
        <begin position="295"/>
        <end position="313"/>
    </location>
</feature>
<keyword evidence="2" id="KW-1003">Cell membrane</keyword>
<evidence type="ECO:0000313" key="11">
    <source>
        <dbReference type="EMBL" id="BBL72491.1"/>
    </source>
</evidence>
<dbReference type="PANTHER" id="PTHR33908:SF3">
    <property type="entry name" value="UNDECAPRENYL PHOSPHATE-ALPHA-4-AMINO-4-DEOXY-L-ARABINOSE ARABINOSYL TRANSFERASE"/>
    <property type="match status" value="1"/>
</dbReference>
<comment type="subcellular location">
    <subcellularLocation>
        <location evidence="1">Cell membrane</location>
        <topology evidence="1">Multi-pass membrane protein</topology>
    </subcellularLocation>
</comment>
<dbReference type="EMBL" id="AP019782">
    <property type="protein sequence ID" value="BBL72491.1"/>
    <property type="molecule type" value="Genomic_DNA"/>
</dbReference>
<dbReference type="GO" id="GO:0005886">
    <property type="term" value="C:plasma membrane"/>
    <property type="evidence" value="ECO:0007669"/>
    <property type="project" value="UniProtKB-SubCell"/>
</dbReference>
<feature type="region of interest" description="Disordered" evidence="8">
    <location>
        <begin position="500"/>
        <end position="526"/>
    </location>
</feature>
<feature type="transmembrane region" description="Helical" evidence="9">
    <location>
        <begin position="177"/>
        <end position="203"/>
    </location>
</feature>
<evidence type="ECO:0000256" key="5">
    <source>
        <dbReference type="ARBA" id="ARBA00022692"/>
    </source>
</evidence>
<sequence length="680" mass="73751">MTLPGRLPKLVLALAFLAVAAVGVTLAGLGDIDFVRQSECRTAVVAREMLDSGDFLVPTVNGRPRFEKPPLYYWAIAATAAISGAVTETVARLPSVLSALAAALALGGFAWRRAARLGQPPAAGWLAALMLICLPGFWQRATLADAESMLALACLAVTICLYGNLRRPRRGLLLWAYALSAVAFMVKGPIFLFFTWPAYLWLARCELKHQARWHGLGLLLFLLGAAAWYAAVLWLDPHSLQVFRSELAMRFDAREATHPQPVWFYFGQIFESTLPLGLFLPAALYAAWQRRGDKAEAMLLGNAAAAFAALTVLKTKQAHYLLPLLPWVALWLGDLAWDSVNRAWRWLAWSWLGLGGLLAAAAAVLAYGYGASWLTPVFAVLALAAALAARRVGEQPLRAALLWTAALAVGGYGANEAAFKPLRSFKFEQGGYFDALRQTAASNGLALGFDDACFYYYYGLPAQKTSARTEGAAYVLGADASPLGRLRNHNRGREEWLWRSGQGETASQQPLLSADGGGDFTPARGLSPQAQRQTACLSSEVWSGADAAVLKVAVNGACSAKRLLPDLLAANDALQKQLVPWKLLWLEAHDLPQNPLSGWLLRQALARWAETGDGLVVLDRDRLLGPTGKHGGPLLLTPDDFSRARLSTLDDTLALARPDGATRRWRRQAKGARLDLQPIP</sequence>
<dbReference type="InterPro" id="IPR038731">
    <property type="entry name" value="RgtA/B/C-like"/>
</dbReference>
<keyword evidence="4" id="KW-0808">Transferase</keyword>
<proteinExistence type="predicted"/>
<feature type="transmembrane region" description="Helical" evidence="9">
    <location>
        <begin position="149"/>
        <end position="165"/>
    </location>
</feature>
<dbReference type="KEGG" id="moz:MoryE10_30970"/>
<dbReference type="GO" id="GO:0016763">
    <property type="term" value="F:pentosyltransferase activity"/>
    <property type="evidence" value="ECO:0007669"/>
    <property type="project" value="TreeGrafter"/>
</dbReference>
<evidence type="ECO:0000256" key="3">
    <source>
        <dbReference type="ARBA" id="ARBA00022676"/>
    </source>
</evidence>
<feature type="domain" description="Glycosyltransferase RgtA/B/C/D-like" evidence="10">
    <location>
        <begin position="68"/>
        <end position="226"/>
    </location>
</feature>
<feature type="transmembrane region" description="Helical" evidence="9">
    <location>
        <begin position="319"/>
        <end position="337"/>
    </location>
</feature>
<gene>
    <name evidence="11" type="ORF">MoryE10_30970</name>
</gene>
<dbReference type="Proteomes" id="UP000824988">
    <property type="component" value="Chromosome"/>
</dbReference>
<name>A0A8D5AJK0_9GAMM</name>
<dbReference type="AlphaFoldDB" id="A0A8D5AJK0"/>
<protein>
    <recommendedName>
        <fullName evidence="10">Glycosyltransferase RgtA/B/C/D-like domain-containing protein</fullName>
    </recommendedName>
</protein>